<name>A0A2T2N4M4_CORCC</name>
<feature type="transmembrane region" description="Helical" evidence="1">
    <location>
        <begin position="34"/>
        <end position="54"/>
    </location>
</feature>
<dbReference type="Proteomes" id="UP000240883">
    <property type="component" value="Unassembled WGS sequence"/>
</dbReference>
<evidence type="ECO:0000256" key="1">
    <source>
        <dbReference type="SAM" id="Phobius"/>
    </source>
</evidence>
<proteinExistence type="predicted"/>
<keyword evidence="1" id="KW-0472">Membrane</keyword>
<protein>
    <submittedName>
        <fullName evidence="2">Uncharacterized protein</fullName>
    </submittedName>
</protein>
<evidence type="ECO:0000313" key="3">
    <source>
        <dbReference type="Proteomes" id="UP000240883"/>
    </source>
</evidence>
<dbReference type="AlphaFoldDB" id="A0A2T2N4M4"/>
<reference evidence="2 3" key="1">
    <citation type="journal article" date="2018" name="Front. Microbiol.">
        <title>Genome-Wide Analysis of Corynespora cassiicola Leaf Fall Disease Putative Effectors.</title>
        <authorList>
            <person name="Lopez D."/>
            <person name="Ribeiro S."/>
            <person name="Label P."/>
            <person name="Fumanal B."/>
            <person name="Venisse J.S."/>
            <person name="Kohler A."/>
            <person name="de Oliveira R.R."/>
            <person name="Labutti K."/>
            <person name="Lipzen A."/>
            <person name="Lail K."/>
            <person name="Bauer D."/>
            <person name="Ohm R.A."/>
            <person name="Barry K.W."/>
            <person name="Spatafora J."/>
            <person name="Grigoriev I.V."/>
            <person name="Martin F.M."/>
            <person name="Pujade-Renaud V."/>
        </authorList>
    </citation>
    <scope>NUCLEOTIDE SEQUENCE [LARGE SCALE GENOMIC DNA]</scope>
    <source>
        <strain evidence="2 3">Philippines</strain>
    </source>
</reference>
<keyword evidence="3" id="KW-1185">Reference proteome</keyword>
<sequence length="139" mass="15456">MYLHISEKTKSVLPFAESPWKTPVREKQQASRKVCFTEVTLLALSFVIALFQLYTLYPFDEEIPYEARSMLDTIALGLSTSTSATFPTAAITGLAAPYIARKDRVAVARYTILLCFLVGSTVGAVVFGRQLEMQRARLA</sequence>
<feature type="transmembrane region" description="Helical" evidence="1">
    <location>
        <begin position="107"/>
        <end position="128"/>
    </location>
</feature>
<gene>
    <name evidence="2" type="ORF">BS50DRAFT_593970</name>
</gene>
<keyword evidence="1" id="KW-1133">Transmembrane helix</keyword>
<dbReference type="OrthoDB" id="3790322at2759"/>
<accession>A0A2T2N4M4</accession>
<feature type="transmembrane region" description="Helical" evidence="1">
    <location>
        <begin position="74"/>
        <end position="100"/>
    </location>
</feature>
<organism evidence="2 3">
    <name type="scientific">Corynespora cassiicola Philippines</name>
    <dbReference type="NCBI Taxonomy" id="1448308"/>
    <lineage>
        <taxon>Eukaryota</taxon>
        <taxon>Fungi</taxon>
        <taxon>Dikarya</taxon>
        <taxon>Ascomycota</taxon>
        <taxon>Pezizomycotina</taxon>
        <taxon>Dothideomycetes</taxon>
        <taxon>Pleosporomycetidae</taxon>
        <taxon>Pleosporales</taxon>
        <taxon>Corynesporascaceae</taxon>
        <taxon>Corynespora</taxon>
    </lineage>
</organism>
<keyword evidence="1" id="KW-0812">Transmembrane</keyword>
<dbReference type="EMBL" id="KZ678150">
    <property type="protein sequence ID" value="PSN60196.1"/>
    <property type="molecule type" value="Genomic_DNA"/>
</dbReference>
<evidence type="ECO:0000313" key="2">
    <source>
        <dbReference type="EMBL" id="PSN60196.1"/>
    </source>
</evidence>